<evidence type="ECO:0000313" key="3">
    <source>
        <dbReference type="Proteomes" id="UP001596150"/>
    </source>
</evidence>
<name>A0ABW0Q2R6_9HYPH</name>
<evidence type="ECO:0000313" key="2">
    <source>
        <dbReference type="EMBL" id="MFC5519186.1"/>
    </source>
</evidence>
<accession>A0ABW0Q2R6</accession>
<protein>
    <recommendedName>
        <fullName evidence="4">RNA ligase domain-containing protein</fullName>
    </recommendedName>
</protein>
<proteinExistence type="predicted"/>
<gene>
    <name evidence="2" type="ORF">ACFPP9_25700</name>
</gene>
<evidence type="ECO:0008006" key="4">
    <source>
        <dbReference type="Google" id="ProtNLM"/>
    </source>
</evidence>
<feature type="region of interest" description="Disordered" evidence="1">
    <location>
        <begin position="309"/>
        <end position="328"/>
    </location>
</feature>
<keyword evidence="3" id="KW-1185">Reference proteome</keyword>
<sequence>MAKAKDDFSYELRPLPPTKTVSLTDALSLALYGGLPTPIDSSTGSEVYGIVGGPIERDGRHIYFVKQDGISRELRGPNSLDVAKPGALMFGIRAARAKQVPSKTDNVGTDSVSVEIANEDLNDFSLTPEDCAEFELRYADFEERLCNAAASGEVKFFGIKVQGAIVTDSSDIEFDLLEIESQYFSAHRGFDDNIIESYSYCSTELRPDRTEEDEQLLSSYYNVHLQAKGFITFIKREYPAILDLKLQQRLMAVAEKERLAEKLAAKLIEALRDEKRITREAALTIVGCPSVKTLRFIEIWGRAHALAKIDPKSGRPPKPKTSSPKTSS</sequence>
<organism evidence="2 3">
    <name type="scientific">Kaistia terrae</name>
    <dbReference type="NCBI Taxonomy" id="537017"/>
    <lineage>
        <taxon>Bacteria</taxon>
        <taxon>Pseudomonadati</taxon>
        <taxon>Pseudomonadota</taxon>
        <taxon>Alphaproteobacteria</taxon>
        <taxon>Hyphomicrobiales</taxon>
        <taxon>Kaistiaceae</taxon>
        <taxon>Kaistia</taxon>
    </lineage>
</organism>
<dbReference type="RefSeq" id="WP_266346024.1">
    <property type="nucleotide sequence ID" value="NZ_JAPKNH010000012.1"/>
</dbReference>
<evidence type="ECO:0000256" key="1">
    <source>
        <dbReference type="SAM" id="MobiDB-lite"/>
    </source>
</evidence>
<comment type="caution">
    <text evidence="2">The sequence shown here is derived from an EMBL/GenBank/DDBJ whole genome shotgun (WGS) entry which is preliminary data.</text>
</comment>
<dbReference type="EMBL" id="JBHSML010000033">
    <property type="protein sequence ID" value="MFC5519186.1"/>
    <property type="molecule type" value="Genomic_DNA"/>
</dbReference>
<dbReference type="Proteomes" id="UP001596150">
    <property type="component" value="Unassembled WGS sequence"/>
</dbReference>
<reference evidence="3" key="1">
    <citation type="journal article" date="2019" name="Int. J. Syst. Evol. Microbiol.">
        <title>The Global Catalogue of Microorganisms (GCM) 10K type strain sequencing project: providing services to taxonomists for standard genome sequencing and annotation.</title>
        <authorList>
            <consortium name="The Broad Institute Genomics Platform"/>
            <consortium name="The Broad Institute Genome Sequencing Center for Infectious Disease"/>
            <person name="Wu L."/>
            <person name="Ma J."/>
        </authorList>
    </citation>
    <scope>NUCLEOTIDE SEQUENCE [LARGE SCALE GENOMIC DNA]</scope>
    <source>
        <strain evidence="3">KACC 12633</strain>
    </source>
</reference>